<keyword evidence="5 12" id="KW-0560">Oxidoreductase</keyword>
<dbReference type="PROSITE" id="PS51379">
    <property type="entry name" value="4FE4S_FER_2"/>
    <property type="match status" value="2"/>
</dbReference>
<keyword evidence="13" id="KW-1185">Reference proteome</keyword>
<feature type="domain" description="2Fe-2S ferredoxin-type" evidence="8">
    <location>
        <begin position="1"/>
        <end position="78"/>
    </location>
</feature>
<evidence type="ECO:0000256" key="7">
    <source>
        <dbReference type="ARBA" id="ARBA00023014"/>
    </source>
</evidence>
<keyword evidence="6" id="KW-0408">Iron</keyword>
<dbReference type="PROSITE" id="PS51085">
    <property type="entry name" value="2FE2S_FER_2"/>
    <property type="match status" value="1"/>
</dbReference>
<dbReference type="CDD" id="cd00207">
    <property type="entry name" value="fer2"/>
    <property type="match status" value="1"/>
</dbReference>
<accession>A0A0P8W8M9</accession>
<dbReference type="Pfam" id="PF12838">
    <property type="entry name" value="Fer4_7"/>
    <property type="match status" value="1"/>
</dbReference>
<dbReference type="SUPFAM" id="SSF54862">
    <property type="entry name" value="4Fe-4S ferredoxins"/>
    <property type="match status" value="1"/>
</dbReference>
<dbReference type="PROSITE" id="PS00551">
    <property type="entry name" value="MOLYBDOPTERIN_PROK_1"/>
    <property type="match status" value="1"/>
</dbReference>
<dbReference type="Gene3D" id="3.10.20.740">
    <property type="match status" value="1"/>
</dbReference>
<gene>
    <name evidence="12" type="primary">sfrA_1</name>
    <name evidence="12" type="ORF">OXPF_22430</name>
</gene>
<dbReference type="Gene3D" id="3.30.70.20">
    <property type="match status" value="1"/>
</dbReference>
<dbReference type="InterPro" id="IPR027467">
    <property type="entry name" value="MopterinOxRdtase_cofactor_BS"/>
</dbReference>
<organism evidence="12 13">
    <name type="scientific">Oxobacter pfennigii</name>
    <dbReference type="NCBI Taxonomy" id="36849"/>
    <lineage>
        <taxon>Bacteria</taxon>
        <taxon>Bacillati</taxon>
        <taxon>Bacillota</taxon>
        <taxon>Clostridia</taxon>
        <taxon>Eubacteriales</taxon>
        <taxon>Clostridiaceae</taxon>
        <taxon>Oxobacter</taxon>
    </lineage>
</organism>
<evidence type="ECO:0000313" key="13">
    <source>
        <dbReference type="Proteomes" id="UP000050326"/>
    </source>
</evidence>
<dbReference type="SMART" id="SM00926">
    <property type="entry name" value="Molybdop_Fe4S4"/>
    <property type="match status" value="1"/>
</dbReference>
<dbReference type="InterPro" id="IPR019574">
    <property type="entry name" value="NADH_UbQ_OxRdtase_Gsu_4Fe4S-bd"/>
</dbReference>
<dbReference type="EMBL" id="LKET01000032">
    <property type="protein sequence ID" value="KPU44077.1"/>
    <property type="molecule type" value="Genomic_DNA"/>
</dbReference>
<evidence type="ECO:0000313" key="12">
    <source>
        <dbReference type="EMBL" id="KPU44077.1"/>
    </source>
</evidence>
<dbReference type="Pfam" id="PF13510">
    <property type="entry name" value="Fer2_4"/>
    <property type="match status" value="1"/>
</dbReference>
<evidence type="ECO:0000256" key="3">
    <source>
        <dbReference type="ARBA" id="ARBA00022723"/>
    </source>
</evidence>
<evidence type="ECO:0000256" key="6">
    <source>
        <dbReference type="ARBA" id="ARBA00023004"/>
    </source>
</evidence>
<dbReference type="GO" id="GO:0051537">
    <property type="term" value="F:2 iron, 2 sulfur cluster binding"/>
    <property type="evidence" value="ECO:0007669"/>
    <property type="project" value="UniProtKB-KW"/>
</dbReference>
<dbReference type="Gene3D" id="3.40.50.740">
    <property type="match status" value="1"/>
</dbReference>
<dbReference type="GO" id="GO:0003954">
    <property type="term" value="F:NADH dehydrogenase activity"/>
    <property type="evidence" value="ECO:0007669"/>
    <property type="project" value="TreeGrafter"/>
</dbReference>
<dbReference type="InterPro" id="IPR006963">
    <property type="entry name" value="Mopterin_OxRdtase_4Fe-4S_dom"/>
</dbReference>
<proteinExistence type="predicted"/>
<dbReference type="Pfam" id="PF04879">
    <property type="entry name" value="Molybdop_Fe4S4"/>
    <property type="match status" value="1"/>
</dbReference>
<comment type="caution">
    <text evidence="12">The sequence shown here is derived from an EMBL/GenBank/DDBJ whole genome shotgun (WGS) entry which is preliminary data.</text>
</comment>
<dbReference type="Pfam" id="PF10588">
    <property type="entry name" value="NADH-G_4Fe-4S_3"/>
    <property type="match status" value="1"/>
</dbReference>
<keyword evidence="2" id="KW-0001">2Fe-2S</keyword>
<dbReference type="FunFam" id="3.30.70.20:FF:000035">
    <property type="entry name" value="Iron hydrogenase 1"/>
    <property type="match status" value="1"/>
</dbReference>
<evidence type="ECO:0000256" key="1">
    <source>
        <dbReference type="ARBA" id="ARBA00022485"/>
    </source>
</evidence>
<name>A0A0P8W8M9_9CLOT</name>
<evidence type="ECO:0000259" key="9">
    <source>
        <dbReference type="PROSITE" id="PS51379"/>
    </source>
</evidence>
<dbReference type="AlphaFoldDB" id="A0A0P8W8M9"/>
<dbReference type="GO" id="GO:0051539">
    <property type="term" value="F:4 iron, 4 sulfur cluster binding"/>
    <property type="evidence" value="ECO:0007669"/>
    <property type="project" value="UniProtKB-KW"/>
</dbReference>
<dbReference type="GO" id="GO:0016020">
    <property type="term" value="C:membrane"/>
    <property type="evidence" value="ECO:0007669"/>
    <property type="project" value="TreeGrafter"/>
</dbReference>
<dbReference type="PANTHER" id="PTHR43105">
    <property type="entry name" value="RESPIRATORY NITRATE REDUCTASE"/>
    <property type="match status" value="1"/>
</dbReference>
<dbReference type="InterPro" id="IPR050123">
    <property type="entry name" value="Prok_molybdopt-oxidoreductase"/>
</dbReference>
<dbReference type="Pfam" id="PF00384">
    <property type="entry name" value="Molybdopterin"/>
    <property type="match status" value="1"/>
</dbReference>
<keyword evidence="4" id="KW-0677">Repeat</keyword>
<dbReference type="InterPro" id="IPR036010">
    <property type="entry name" value="2Fe-2S_ferredoxin-like_sf"/>
</dbReference>
<dbReference type="PANTHER" id="PTHR43105:SF14">
    <property type="entry name" value="FORMATE DEHYDROGENASE H"/>
    <property type="match status" value="1"/>
</dbReference>
<evidence type="ECO:0000259" key="10">
    <source>
        <dbReference type="PROSITE" id="PS51669"/>
    </source>
</evidence>
<sequence>MIKLVIDGQSVEVREGATILEAARLLGIDVPTLCNDERLVAHGACRICVVEVEGARTLMTSCTVPAANGMVVRTESPRVAEARKGILELMIANHPLDCLTCEKSGDCKLQNYCYRYNIKGSSFTRNKKQYDIDYSNQFYVSDQNKCILCGKCVRVCNELQCTGAIGFAGRGVNTHVASPFDDNLDASVCVSCGNCVAACPVGALGPKKKEKYRPWEVRKVKSTCSYCGVGCQVQLLVKDDKVVGVEPYDGAPNHGLLCVKGRFAYNFINHPARLKTPLIKREDKFEEATWDEALGLIAEKLTSIKEKHDSDSIAGLSSARCSNEDNYIMQKFMRGVVGTNNIDHCARL</sequence>
<dbReference type="InterPro" id="IPR017896">
    <property type="entry name" value="4Fe4S_Fe-S-bd"/>
</dbReference>
<keyword evidence="1" id="KW-0004">4Fe-4S</keyword>
<feature type="domain" description="4Fe-4S ferredoxin-type" evidence="9">
    <location>
        <begin position="136"/>
        <end position="170"/>
    </location>
</feature>
<keyword evidence="3" id="KW-0479">Metal-binding</keyword>
<dbReference type="PROSITE" id="PS00198">
    <property type="entry name" value="4FE4S_FER_1"/>
    <property type="match status" value="1"/>
</dbReference>
<dbReference type="Proteomes" id="UP000050326">
    <property type="component" value="Unassembled WGS sequence"/>
</dbReference>
<dbReference type="SUPFAM" id="SSF53706">
    <property type="entry name" value="Formate dehydrogenase/DMSO reductase, domains 1-3"/>
    <property type="match status" value="1"/>
</dbReference>
<dbReference type="GO" id="GO:0022904">
    <property type="term" value="P:respiratory electron transport chain"/>
    <property type="evidence" value="ECO:0007669"/>
    <property type="project" value="TreeGrafter"/>
</dbReference>
<protein>
    <submittedName>
        <fullName evidence="12">NADPH-Fe(3+) oxidoreductase subunit alpha</fullName>
        <ecNumber evidence="12">1.-.-.-</ecNumber>
    </submittedName>
</protein>
<feature type="domain" description="4Fe-4S ferredoxin-type" evidence="9">
    <location>
        <begin position="180"/>
        <end position="209"/>
    </location>
</feature>
<keyword evidence="7" id="KW-0411">Iron-sulfur</keyword>
<reference evidence="12 13" key="1">
    <citation type="submission" date="2015-09" db="EMBL/GenBank/DDBJ databases">
        <title>Genome sequence of Oxobacter pfennigii DSM 3222.</title>
        <authorList>
            <person name="Poehlein A."/>
            <person name="Bengelsdorf F.R."/>
            <person name="Schiel-Bengelsdorf B."/>
            <person name="Duerre P."/>
            <person name="Daniel R."/>
        </authorList>
    </citation>
    <scope>NUCLEOTIDE SEQUENCE [LARGE SCALE GENOMIC DNA]</scope>
    <source>
        <strain evidence="12 13">DSM 3222</strain>
    </source>
</reference>
<evidence type="ECO:0000259" key="11">
    <source>
        <dbReference type="PROSITE" id="PS51839"/>
    </source>
</evidence>
<dbReference type="InterPro" id="IPR017900">
    <property type="entry name" value="4Fe4S_Fe_S_CS"/>
</dbReference>
<dbReference type="PROSITE" id="PS51669">
    <property type="entry name" value="4FE4S_MOW_BIS_MGD"/>
    <property type="match status" value="1"/>
</dbReference>
<feature type="domain" description="4Fe-4S His(Cys)3-ligated-type" evidence="11">
    <location>
        <begin position="78"/>
        <end position="117"/>
    </location>
</feature>
<evidence type="ECO:0000256" key="4">
    <source>
        <dbReference type="ARBA" id="ARBA00022737"/>
    </source>
</evidence>
<evidence type="ECO:0000256" key="2">
    <source>
        <dbReference type="ARBA" id="ARBA00022714"/>
    </source>
</evidence>
<dbReference type="EC" id="1.-.-.-" evidence="12"/>
<dbReference type="SUPFAM" id="SSF54292">
    <property type="entry name" value="2Fe-2S ferredoxin-like"/>
    <property type="match status" value="1"/>
</dbReference>
<dbReference type="PROSITE" id="PS51839">
    <property type="entry name" value="4FE4S_HC3"/>
    <property type="match status" value="1"/>
</dbReference>
<feature type="domain" description="4Fe-4S Mo/W bis-MGD-type" evidence="10">
    <location>
        <begin position="217"/>
        <end position="272"/>
    </location>
</feature>
<dbReference type="STRING" id="36849.OXPF_22430"/>
<dbReference type="FunFam" id="3.10.20.740:FF:000005">
    <property type="entry name" value="NADH:ubiquinone oxidoreductase subunit"/>
    <property type="match status" value="1"/>
</dbReference>
<evidence type="ECO:0000256" key="5">
    <source>
        <dbReference type="ARBA" id="ARBA00023002"/>
    </source>
</evidence>
<dbReference type="GO" id="GO:0046872">
    <property type="term" value="F:metal ion binding"/>
    <property type="evidence" value="ECO:0007669"/>
    <property type="project" value="UniProtKB-KW"/>
</dbReference>
<dbReference type="InterPro" id="IPR006656">
    <property type="entry name" value="Mopterin_OxRdtase"/>
</dbReference>
<dbReference type="Gene3D" id="2.20.25.90">
    <property type="entry name" value="ADC-like domains"/>
    <property type="match status" value="1"/>
</dbReference>
<dbReference type="SMART" id="SM00929">
    <property type="entry name" value="NADH-G_4Fe-4S_3"/>
    <property type="match status" value="1"/>
</dbReference>
<dbReference type="InterPro" id="IPR001041">
    <property type="entry name" value="2Fe-2S_ferredoxin-type"/>
</dbReference>
<dbReference type="FunFam" id="2.20.25.90:FF:000001">
    <property type="entry name" value="Formate dehydrogenase subunit alpha"/>
    <property type="match status" value="1"/>
</dbReference>
<evidence type="ECO:0000259" key="8">
    <source>
        <dbReference type="PROSITE" id="PS51085"/>
    </source>
</evidence>